<proteinExistence type="predicted"/>
<protein>
    <submittedName>
        <fullName evidence="2">Uncharacterized protein</fullName>
    </submittedName>
</protein>
<dbReference type="EMBL" id="DYDO01000008">
    <property type="protein sequence ID" value="DBA20010.1"/>
    <property type="molecule type" value="Genomic_DNA"/>
</dbReference>
<dbReference type="AlphaFoldDB" id="A0AAV3A9B1"/>
<feature type="region of interest" description="Disordered" evidence="1">
    <location>
        <begin position="250"/>
        <end position="284"/>
    </location>
</feature>
<sequence>MEMNEAFERLYHSIAQDEESIYCSSQNSSTVDNNSAVSPNSASSPQSALEMLTQFSKSWKSESRIYKCSKSVFSTDKKENISLVYMSKCSVDTKSSTYSAGKKQNGADGQLYHEPFIDDSYSTRSNNIEYSYETLDGYESGVTMEKCAKQYLCRECRKCYKKAKKNKHADEEIPKKPGYSHWRSQFWMMINRAPTEKRNKRKKGEQNRTLNYVVRKLRTKRQTGNLSVRCCRIHSFLKRNLRLGMKKKQIHSLNGRQKRKRPTSAQKSFHKLTAERKKESLSHSIEKKNPKKTFVFALDSSEEEDTRLNVKRYKLLGEDMERNYSNKRRESSLLMSDIIADPVYSWVEQNTSEHADSIASPDTQDEEDLGTFNQRFNVQPQPSNSTLEIAGSSVFSHVQDGSFKDLLQRMNSGFLRSGIVREKQL</sequence>
<name>A0AAV3A9B1_PYXAD</name>
<organism evidence="2 3">
    <name type="scientific">Pyxicephalus adspersus</name>
    <name type="common">African bullfrog</name>
    <dbReference type="NCBI Taxonomy" id="30357"/>
    <lineage>
        <taxon>Eukaryota</taxon>
        <taxon>Metazoa</taxon>
        <taxon>Chordata</taxon>
        <taxon>Craniata</taxon>
        <taxon>Vertebrata</taxon>
        <taxon>Euteleostomi</taxon>
        <taxon>Amphibia</taxon>
        <taxon>Batrachia</taxon>
        <taxon>Anura</taxon>
        <taxon>Neobatrachia</taxon>
        <taxon>Ranoidea</taxon>
        <taxon>Pyxicephalidae</taxon>
        <taxon>Pyxicephalinae</taxon>
        <taxon>Pyxicephalus</taxon>
    </lineage>
</organism>
<evidence type="ECO:0000256" key="1">
    <source>
        <dbReference type="SAM" id="MobiDB-lite"/>
    </source>
</evidence>
<dbReference type="Proteomes" id="UP001181693">
    <property type="component" value="Unassembled WGS sequence"/>
</dbReference>
<evidence type="ECO:0000313" key="2">
    <source>
        <dbReference type="EMBL" id="DBA20010.1"/>
    </source>
</evidence>
<keyword evidence="3" id="KW-1185">Reference proteome</keyword>
<accession>A0AAV3A9B1</accession>
<gene>
    <name evidence="2" type="ORF">GDO54_015751</name>
</gene>
<feature type="compositionally biased region" description="Basic and acidic residues" evidence="1">
    <location>
        <begin position="272"/>
        <end position="284"/>
    </location>
</feature>
<comment type="caution">
    <text evidence="2">The sequence shown here is derived from an EMBL/GenBank/DDBJ whole genome shotgun (WGS) entry which is preliminary data.</text>
</comment>
<feature type="region of interest" description="Disordered" evidence="1">
    <location>
        <begin position="25"/>
        <end position="45"/>
    </location>
</feature>
<evidence type="ECO:0000313" key="3">
    <source>
        <dbReference type="Proteomes" id="UP001181693"/>
    </source>
</evidence>
<reference evidence="2" key="1">
    <citation type="thesis" date="2020" institute="ProQuest LLC" country="789 East Eisenhower Parkway, Ann Arbor, MI, USA">
        <title>Comparative Genomics and Chromosome Evolution.</title>
        <authorList>
            <person name="Mudd A.B."/>
        </authorList>
    </citation>
    <scope>NUCLEOTIDE SEQUENCE</scope>
    <source>
        <strain evidence="2">1538</strain>
        <tissue evidence="2">Blood</tissue>
    </source>
</reference>
<feature type="compositionally biased region" description="Low complexity" evidence="1">
    <location>
        <begin position="33"/>
        <end position="45"/>
    </location>
</feature>
<feature type="compositionally biased region" description="Basic residues" evidence="1">
    <location>
        <begin position="250"/>
        <end position="262"/>
    </location>
</feature>